<dbReference type="EMBL" id="PYDT01000002">
    <property type="protein sequence ID" value="THU70574.1"/>
    <property type="molecule type" value="Genomic_DNA"/>
</dbReference>
<feature type="coiled-coil region" evidence="1">
    <location>
        <begin position="71"/>
        <end position="105"/>
    </location>
</feature>
<organism evidence="3 4">
    <name type="scientific">Musa balbisiana</name>
    <name type="common">Banana</name>
    <dbReference type="NCBI Taxonomy" id="52838"/>
    <lineage>
        <taxon>Eukaryota</taxon>
        <taxon>Viridiplantae</taxon>
        <taxon>Streptophyta</taxon>
        <taxon>Embryophyta</taxon>
        <taxon>Tracheophyta</taxon>
        <taxon>Spermatophyta</taxon>
        <taxon>Magnoliopsida</taxon>
        <taxon>Liliopsida</taxon>
        <taxon>Zingiberales</taxon>
        <taxon>Musaceae</taxon>
        <taxon>Musa</taxon>
    </lineage>
</organism>
<dbReference type="Proteomes" id="UP000317650">
    <property type="component" value="Chromosome 8"/>
</dbReference>
<keyword evidence="1" id="KW-0175">Coiled coil</keyword>
<proteinExistence type="predicted"/>
<evidence type="ECO:0000256" key="1">
    <source>
        <dbReference type="SAM" id="Coils"/>
    </source>
</evidence>
<accession>A0A4S8K6N4</accession>
<sequence length="352" mass="36489">MGEMEVENGVGLVAENTQVVEGSPVEVAVEIVYSRLVVMEIVRSRRVAMEIVGSRLAAAVAMAIGHSKVSVVEKEEAVEEMAEEVAEVAEKAEEVTAVVEKAEEVTAVAEKAEEVTAVAEKAEEVTAVVEKAEEVTAVAEKVEEVAEKAAGGVPVRRACSQKWSSRRDDETGRTDIGDWGVAEVFRDVEGEAVVVDENGVKIPVEELWWHRALELVEAEVEVAEGREAEDDVREGAGEAIVADIELVEEGEAAEGAGEGAAEAIGVDVEEGEVGKEAELVGKVASEVAVVEINAGDDSEVGVGREGGAKDAGVVADAGADPVAGEVQGIGDDGELPGLEGNVGVTEVGVGES</sequence>
<feature type="region of interest" description="Disordered" evidence="2">
    <location>
        <begin position="327"/>
        <end position="352"/>
    </location>
</feature>
<evidence type="ECO:0000256" key="2">
    <source>
        <dbReference type="SAM" id="MobiDB-lite"/>
    </source>
</evidence>
<gene>
    <name evidence="3" type="ORF">C4D60_Mb08t26420</name>
</gene>
<protein>
    <submittedName>
        <fullName evidence="3">Uncharacterized protein</fullName>
    </submittedName>
</protein>
<dbReference type="AlphaFoldDB" id="A0A4S8K6N4"/>
<name>A0A4S8K6N4_MUSBA</name>
<keyword evidence="4" id="KW-1185">Reference proteome</keyword>
<evidence type="ECO:0000313" key="3">
    <source>
        <dbReference type="EMBL" id="THU70574.1"/>
    </source>
</evidence>
<reference evidence="3 4" key="1">
    <citation type="journal article" date="2019" name="Nat. Plants">
        <title>Genome sequencing of Musa balbisiana reveals subgenome evolution and function divergence in polyploid bananas.</title>
        <authorList>
            <person name="Yao X."/>
        </authorList>
    </citation>
    <scope>NUCLEOTIDE SEQUENCE [LARGE SCALE GENOMIC DNA]</scope>
    <source>
        <strain evidence="4">cv. DH-PKW</strain>
        <tissue evidence="3">Leaves</tissue>
    </source>
</reference>
<feature type="compositionally biased region" description="Low complexity" evidence="2">
    <location>
        <begin position="339"/>
        <end position="352"/>
    </location>
</feature>
<evidence type="ECO:0000313" key="4">
    <source>
        <dbReference type="Proteomes" id="UP000317650"/>
    </source>
</evidence>
<comment type="caution">
    <text evidence="3">The sequence shown here is derived from an EMBL/GenBank/DDBJ whole genome shotgun (WGS) entry which is preliminary data.</text>
</comment>